<proteinExistence type="predicted"/>
<dbReference type="VEuPathDB" id="CryptoDB:Cvel_17394"/>
<evidence type="ECO:0000313" key="1">
    <source>
        <dbReference type="EMBL" id="CEM13986.1"/>
    </source>
</evidence>
<name>A0A0G4FJV2_9ALVE</name>
<protein>
    <submittedName>
        <fullName evidence="1">Uncharacterized protein</fullName>
    </submittedName>
</protein>
<sequence length="349" mass="38113">MVQGKDILEEPVKVQFRSAKKLAEVQAHVKYDKSTESLVFSFVAGGNDETVPKDAIEVIQPRNHRDPRKETSGLLSPVNAEGHCIDFSVFCKFTRKDQPNARPSQINFTFEDEVIRNTWVAQIASVVGPDRVKPLMGDSPTAAGGAVGSSGQLYKQILNLKLNTSRGQKDPATGESLLFSVGVKIGRGTGEQQETHELRIPSSIKPENKGKKCKELANAFVNENGVSPAESVPLYRYLRTVVQRESLPEVVDSIVKDLREFAFAEKRSKAPPQESDDDVLESCNADLDALRTALPIKLGLSKAPPSGKAMDSSHGPAVALVYEALRESIDKQKAINNASIKIRRAQPEG</sequence>
<dbReference type="AlphaFoldDB" id="A0A0G4FJV2"/>
<accession>A0A0G4FJV2</accession>
<reference evidence="1" key="1">
    <citation type="submission" date="2014-11" db="EMBL/GenBank/DDBJ databases">
        <authorList>
            <person name="Otto D Thomas"/>
            <person name="Naeem Raeece"/>
        </authorList>
    </citation>
    <scope>NUCLEOTIDE SEQUENCE</scope>
</reference>
<gene>
    <name evidence="1" type="ORF">Cvel_17394</name>
</gene>
<dbReference type="PhylomeDB" id="A0A0G4FJV2"/>
<organism evidence="1">
    <name type="scientific">Chromera velia CCMP2878</name>
    <dbReference type="NCBI Taxonomy" id="1169474"/>
    <lineage>
        <taxon>Eukaryota</taxon>
        <taxon>Sar</taxon>
        <taxon>Alveolata</taxon>
        <taxon>Colpodellida</taxon>
        <taxon>Chromeraceae</taxon>
        <taxon>Chromera</taxon>
    </lineage>
</organism>
<dbReference type="EMBL" id="CDMZ01000423">
    <property type="protein sequence ID" value="CEM13986.1"/>
    <property type="molecule type" value="Genomic_DNA"/>
</dbReference>